<comment type="caution">
    <text evidence="6">The sequence shown here is derived from an EMBL/GenBank/DDBJ whole genome shotgun (WGS) entry which is preliminary data.</text>
</comment>
<dbReference type="InterPro" id="IPR013766">
    <property type="entry name" value="Thioredoxin_domain"/>
</dbReference>
<dbReference type="SUPFAM" id="SSF52833">
    <property type="entry name" value="Thioredoxin-like"/>
    <property type="match status" value="1"/>
</dbReference>
<protein>
    <submittedName>
        <fullName evidence="6">TlpA family protein disulfide reductase</fullName>
    </submittedName>
</protein>
<evidence type="ECO:0000256" key="4">
    <source>
        <dbReference type="ARBA" id="ARBA00023284"/>
    </source>
</evidence>
<dbReference type="InterPro" id="IPR036249">
    <property type="entry name" value="Thioredoxin-like_sf"/>
</dbReference>
<dbReference type="PROSITE" id="PS00194">
    <property type="entry name" value="THIOREDOXIN_1"/>
    <property type="match status" value="1"/>
</dbReference>
<evidence type="ECO:0000256" key="2">
    <source>
        <dbReference type="ARBA" id="ARBA00022748"/>
    </source>
</evidence>
<name>A0A3A6U2G9_9GAMM</name>
<dbReference type="GO" id="GO:0017004">
    <property type="term" value="P:cytochrome complex assembly"/>
    <property type="evidence" value="ECO:0007669"/>
    <property type="project" value="UniProtKB-KW"/>
</dbReference>
<gene>
    <name evidence="6" type="ORF">D5R81_16650</name>
</gene>
<dbReference type="Gene3D" id="3.40.30.10">
    <property type="entry name" value="Glutaredoxin"/>
    <property type="match status" value="1"/>
</dbReference>
<dbReference type="CDD" id="cd02966">
    <property type="entry name" value="TlpA_like_family"/>
    <property type="match status" value="1"/>
</dbReference>
<dbReference type="Proteomes" id="UP000273022">
    <property type="component" value="Unassembled WGS sequence"/>
</dbReference>
<accession>A0A3A6U2G9</accession>
<organism evidence="6 7">
    <name type="scientific">Parashewanella spongiae</name>
    <dbReference type="NCBI Taxonomy" id="342950"/>
    <lineage>
        <taxon>Bacteria</taxon>
        <taxon>Pseudomonadati</taxon>
        <taxon>Pseudomonadota</taxon>
        <taxon>Gammaproteobacteria</taxon>
        <taxon>Alteromonadales</taxon>
        <taxon>Shewanellaceae</taxon>
        <taxon>Parashewanella</taxon>
    </lineage>
</organism>
<dbReference type="PROSITE" id="PS51352">
    <property type="entry name" value="THIOREDOXIN_2"/>
    <property type="match status" value="1"/>
</dbReference>
<dbReference type="AlphaFoldDB" id="A0A3A6U2G9"/>
<comment type="subcellular location">
    <subcellularLocation>
        <location evidence="1">Cell envelope</location>
    </subcellularLocation>
</comment>
<reference evidence="6 7" key="1">
    <citation type="submission" date="2018-09" db="EMBL/GenBank/DDBJ databases">
        <title>Phylogeny of the Shewanellaceae, and recommendation for two new genera, Pseudoshewanella and Parashewanella.</title>
        <authorList>
            <person name="Wang G."/>
        </authorList>
    </citation>
    <scope>NUCLEOTIDE SEQUENCE [LARGE SCALE GENOMIC DNA]</scope>
    <source>
        <strain evidence="6 7">KCTC 22492</strain>
    </source>
</reference>
<keyword evidence="2" id="KW-0201">Cytochrome c-type biogenesis</keyword>
<dbReference type="GO" id="GO:0030313">
    <property type="term" value="C:cell envelope"/>
    <property type="evidence" value="ECO:0007669"/>
    <property type="project" value="UniProtKB-SubCell"/>
</dbReference>
<keyword evidence="7" id="KW-1185">Reference proteome</keyword>
<dbReference type="EMBL" id="QYYH01000137">
    <property type="protein sequence ID" value="RJY07075.1"/>
    <property type="molecule type" value="Genomic_DNA"/>
</dbReference>
<evidence type="ECO:0000259" key="5">
    <source>
        <dbReference type="PROSITE" id="PS51352"/>
    </source>
</evidence>
<feature type="domain" description="Thioredoxin" evidence="5">
    <location>
        <begin position="5"/>
        <end position="147"/>
    </location>
</feature>
<dbReference type="InterPro" id="IPR050553">
    <property type="entry name" value="Thioredoxin_ResA/DsbE_sf"/>
</dbReference>
<keyword evidence="4" id="KW-0676">Redox-active center</keyword>
<evidence type="ECO:0000313" key="7">
    <source>
        <dbReference type="Proteomes" id="UP000273022"/>
    </source>
</evidence>
<proteinExistence type="predicted"/>
<dbReference type="GO" id="GO:0015036">
    <property type="term" value="F:disulfide oxidoreductase activity"/>
    <property type="evidence" value="ECO:0007669"/>
    <property type="project" value="UniProtKB-ARBA"/>
</dbReference>
<dbReference type="InterPro" id="IPR017937">
    <property type="entry name" value="Thioredoxin_CS"/>
</dbReference>
<dbReference type="PANTHER" id="PTHR42852">
    <property type="entry name" value="THIOL:DISULFIDE INTERCHANGE PROTEIN DSBE"/>
    <property type="match status" value="1"/>
</dbReference>
<dbReference type="OrthoDB" id="9799347at2"/>
<keyword evidence="3" id="KW-1015">Disulfide bond</keyword>
<dbReference type="InterPro" id="IPR000866">
    <property type="entry name" value="AhpC/TSA"/>
</dbReference>
<evidence type="ECO:0000256" key="1">
    <source>
        <dbReference type="ARBA" id="ARBA00004196"/>
    </source>
</evidence>
<evidence type="ECO:0000256" key="3">
    <source>
        <dbReference type="ARBA" id="ARBA00023157"/>
    </source>
</evidence>
<sequence length="151" mass="16900">MSHSDSDLKQAPNFQLKDSNGKIHQLTDYKGQPLVLHFWATWCPYCKKLQPGLNRMYKKHINNGIPELKMLGVSFREDGGATPGEALTKRGINFLTLVDGDKVAKAYNVRGTPTTVFIDRSGKIVWTTNTSNPDDPRLDKAADFVLKRAPN</sequence>
<dbReference type="PANTHER" id="PTHR42852:SF6">
    <property type="entry name" value="THIOL:DISULFIDE INTERCHANGE PROTEIN DSBE"/>
    <property type="match status" value="1"/>
</dbReference>
<evidence type="ECO:0000313" key="6">
    <source>
        <dbReference type="EMBL" id="RJY07075.1"/>
    </source>
</evidence>
<dbReference type="GO" id="GO:0016209">
    <property type="term" value="F:antioxidant activity"/>
    <property type="evidence" value="ECO:0007669"/>
    <property type="project" value="InterPro"/>
</dbReference>
<dbReference type="Pfam" id="PF00578">
    <property type="entry name" value="AhpC-TSA"/>
    <property type="match status" value="1"/>
</dbReference>